<dbReference type="PANTHER" id="PTHR20988:SF2">
    <property type="entry name" value="TRANSMEMBRANE PROTEIN 183A-RELATED"/>
    <property type="match status" value="1"/>
</dbReference>
<dbReference type="GO" id="GO:0031647">
    <property type="term" value="P:regulation of protein stability"/>
    <property type="evidence" value="ECO:0007669"/>
    <property type="project" value="TreeGrafter"/>
</dbReference>
<dbReference type="EMBL" id="CAJOBH010000989">
    <property type="protein sequence ID" value="CAF3829470.1"/>
    <property type="molecule type" value="Genomic_DNA"/>
</dbReference>
<dbReference type="Proteomes" id="UP000681967">
    <property type="component" value="Unassembled WGS sequence"/>
</dbReference>
<dbReference type="Proteomes" id="UP000681720">
    <property type="component" value="Unassembled WGS sequence"/>
</dbReference>
<protein>
    <submittedName>
        <fullName evidence="1">Uncharacterized protein</fullName>
    </submittedName>
</protein>
<dbReference type="InterPro" id="IPR026509">
    <property type="entry name" value="TMEM183"/>
</dbReference>
<proteinExistence type="predicted"/>
<evidence type="ECO:0000313" key="5">
    <source>
        <dbReference type="Proteomes" id="UP000663834"/>
    </source>
</evidence>
<dbReference type="PANTHER" id="PTHR20988">
    <property type="entry name" value="TRANSMEMBRANE PROTEIN 183A-RELATED"/>
    <property type="match status" value="1"/>
</dbReference>
<dbReference type="EMBL" id="CAJOBJ010000710">
    <property type="protein sequence ID" value="CAF3839588.1"/>
    <property type="molecule type" value="Genomic_DNA"/>
</dbReference>
<dbReference type="GO" id="GO:0019005">
    <property type="term" value="C:SCF ubiquitin ligase complex"/>
    <property type="evidence" value="ECO:0007669"/>
    <property type="project" value="TreeGrafter"/>
</dbReference>
<dbReference type="EMBL" id="CAJNOV010012464">
    <property type="protein sequence ID" value="CAF1486742.1"/>
    <property type="molecule type" value="Genomic_DNA"/>
</dbReference>
<comment type="caution">
    <text evidence="1">The sequence shown here is derived from an EMBL/GenBank/DDBJ whole genome shotgun (WGS) entry which is preliminary data.</text>
</comment>
<dbReference type="Proteomes" id="UP000663834">
    <property type="component" value="Unassembled WGS sequence"/>
</dbReference>
<evidence type="ECO:0000313" key="1">
    <source>
        <dbReference type="EMBL" id="CAF1433016.1"/>
    </source>
</evidence>
<dbReference type="OrthoDB" id="5955317at2759"/>
<evidence type="ECO:0000313" key="3">
    <source>
        <dbReference type="EMBL" id="CAF3829470.1"/>
    </source>
</evidence>
<organism evidence="1 5">
    <name type="scientific">Rotaria magnacalcarata</name>
    <dbReference type="NCBI Taxonomy" id="392030"/>
    <lineage>
        <taxon>Eukaryota</taxon>
        <taxon>Metazoa</taxon>
        <taxon>Spiralia</taxon>
        <taxon>Gnathifera</taxon>
        <taxon>Rotifera</taxon>
        <taxon>Eurotatoria</taxon>
        <taxon>Bdelloidea</taxon>
        <taxon>Philodinida</taxon>
        <taxon>Philodinidae</taxon>
        <taxon>Rotaria</taxon>
    </lineage>
</organism>
<dbReference type="Proteomes" id="UP000663855">
    <property type="component" value="Unassembled WGS sequence"/>
</dbReference>
<reference evidence="1" key="1">
    <citation type="submission" date="2021-02" db="EMBL/GenBank/DDBJ databases">
        <authorList>
            <person name="Nowell W R."/>
        </authorList>
    </citation>
    <scope>NUCLEOTIDE SEQUENCE</scope>
</reference>
<accession>A0A815NJU0</accession>
<evidence type="ECO:0000313" key="2">
    <source>
        <dbReference type="EMBL" id="CAF1486742.1"/>
    </source>
</evidence>
<sequence length="391" mass="46366">MHHFGDTLIDEQEWFEKDLSDFDDTKLTDEDSVVKQQIIQFTQRKSSRNVSAIENTYHGRDYPFDLWYLIAMYIAPEDIGRFALICRKTNQVINTIPFWISLFRKHNKIEARRLTRLLIKEHLFVVRTFVIKSLYQSYQLFLERFDKTAAIQKEPHFLLSARCIRIWYSKRPTLHDSYNYYFEFCFDTIQQSKQDDSYMQAISPIFQAHNQNMINQNSYILHLISVNFVPIGPYMGMVLSKLKFNVSSDYRYHKLKMWFDSSRSSSQKSNFNNCVVTIDPVSCLRIYKCKAPRPPSSTVDFYFSDTIVNTTPIVDDESAKQNEIIAQQILFTEFHRDLEQDSNKGIEVLESAEYEWKSATRSGQQQTDDFFSSRINSILPLFSYLDKIRYW</sequence>
<dbReference type="AlphaFoldDB" id="A0A815NJU0"/>
<evidence type="ECO:0000313" key="4">
    <source>
        <dbReference type="EMBL" id="CAF3839588.1"/>
    </source>
</evidence>
<dbReference type="EMBL" id="CAJNOW010004908">
    <property type="protein sequence ID" value="CAF1433016.1"/>
    <property type="molecule type" value="Genomic_DNA"/>
</dbReference>
<name>A0A815NJU0_9BILA</name>
<gene>
    <name evidence="3" type="ORF">BYL167_LOCUS4615</name>
    <name evidence="2" type="ORF">CJN711_LOCUS26473</name>
    <name evidence="4" type="ORF">GIL414_LOCUS3302</name>
    <name evidence="1" type="ORF">KQP761_LOCUS11134</name>
</gene>